<reference evidence="3" key="1">
    <citation type="submission" date="2017-08" db="EMBL/GenBank/DDBJ databases">
        <title>Mesorhizobium wenxinae sp. nov., a novel rhizobial species isolated from root nodules of chickpea (Cicer arietinum L.).</title>
        <authorList>
            <person name="Zhang J."/>
        </authorList>
    </citation>
    <scope>NUCLEOTIDE SEQUENCE [LARGE SCALE GENOMIC DNA]</scope>
    <source>
        <strain evidence="3">USDA 3392</strain>
    </source>
</reference>
<feature type="transmembrane region" description="Helical" evidence="1">
    <location>
        <begin position="6"/>
        <end position="29"/>
    </location>
</feature>
<comment type="caution">
    <text evidence="2">The sequence shown here is derived from an EMBL/GenBank/DDBJ whole genome shotgun (WGS) entry which is preliminary data.</text>
</comment>
<name>A0AB36R941_9HYPH</name>
<dbReference type="Proteomes" id="UP000216215">
    <property type="component" value="Unassembled WGS sequence"/>
</dbReference>
<organism evidence="2 3">
    <name type="scientific">Mesorhizobium mediterraneum</name>
    <dbReference type="NCBI Taxonomy" id="43617"/>
    <lineage>
        <taxon>Bacteria</taxon>
        <taxon>Pseudomonadati</taxon>
        <taxon>Pseudomonadota</taxon>
        <taxon>Alphaproteobacteria</taxon>
        <taxon>Hyphomicrobiales</taxon>
        <taxon>Phyllobacteriaceae</taxon>
        <taxon>Mesorhizobium</taxon>
    </lineage>
</organism>
<accession>A0AB36R941</accession>
<dbReference type="EMBL" id="NPKI01000020">
    <property type="protein sequence ID" value="PAQ00763.1"/>
    <property type="molecule type" value="Genomic_DNA"/>
</dbReference>
<keyword evidence="1" id="KW-0812">Transmembrane</keyword>
<gene>
    <name evidence="2" type="ORF">CIT25_17990</name>
</gene>
<dbReference type="RefSeq" id="WP_095485915.1">
    <property type="nucleotide sequence ID" value="NZ_CP088151.1"/>
</dbReference>
<sequence>MTLPDSILGFIGLLTAYGAGVAGGIYGFFKLFGEQWMAARFSRQLEAFKGEQEREMERLRYRISRLFDRATKLHQSEFEAVPELWKLLVIAHNFVVVLVSPIQSYPDVQRMNAAHLDEFLAESPLLKWQKEEVRRADEKNKVYQSHIFWHRYNQTNEALREFSLYSATKGIFLQPELHAKFDEIEGLMRRALVEGQMNHEHELRVRDAQTKLDTRGKELLDQIKADVRGRIWSTGETA</sequence>
<dbReference type="AlphaFoldDB" id="A0AB36R941"/>
<evidence type="ECO:0000256" key="1">
    <source>
        <dbReference type="SAM" id="Phobius"/>
    </source>
</evidence>
<keyword evidence="1" id="KW-1133">Transmembrane helix</keyword>
<evidence type="ECO:0000313" key="2">
    <source>
        <dbReference type="EMBL" id="PAQ00763.1"/>
    </source>
</evidence>
<protein>
    <submittedName>
        <fullName evidence="2">Uncharacterized protein</fullName>
    </submittedName>
</protein>
<proteinExistence type="predicted"/>
<keyword evidence="1" id="KW-0472">Membrane</keyword>
<evidence type="ECO:0000313" key="3">
    <source>
        <dbReference type="Proteomes" id="UP000216215"/>
    </source>
</evidence>
<keyword evidence="3" id="KW-1185">Reference proteome</keyword>